<sequence length="404" mass="42938">MTKRIERLEGIHYRTGERIAIEISEGRITAVTPAGAGGEMSQELPWIAPGLVDLQVNGWTGFDLNTLPLSVETVARLTEALWQVGVTAYYPTLITNSDEAIASSLRTIASACSGSARLNASIPGLHLEGPFISPQDGSRGAHDQRFVKAPDWALFERWQDAAAGRIKIITLSPEWDGAADFIARCVDSGVKVSIGHTSATPEQIRDAAAAGASLSTHLGNGAHPMLPRHPNYLWEQLADDRLWGCVIADGFHLPSSVLKVALRAKGAKLLMVSDAVALGGMAPGEHETHIGGRVTLTPEGRLHLTGEPKLLAGSVLPLTAGIQHMQAEGLCSFAEAWELASLRPSACMGLPTADGLTAGAPADVVLFSRSDDGIRIERTYQHGELVYEYTHSAGDYTASAVESS</sequence>
<dbReference type="EC" id="3.5.1.25" evidence="6"/>
<comment type="similarity">
    <text evidence="1 4">Belongs to the metallo-dependent hydrolases superfamily. NagA family.</text>
</comment>
<gene>
    <name evidence="6" type="ORF">ACFQ4B_14040</name>
</gene>
<keyword evidence="3 4" id="KW-0378">Hydrolase</keyword>
<evidence type="ECO:0000259" key="5">
    <source>
        <dbReference type="Pfam" id="PF01979"/>
    </source>
</evidence>
<keyword evidence="7" id="KW-1185">Reference proteome</keyword>
<keyword evidence="4" id="KW-0119">Carbohydrate metabolism</keyword>
<dbReference type="RefSeq" id="WP_345589979.1">
    <property type="nucleotide sequence ID" value="NZ_BAABJG010000021.1"/>
</dbReference>
<dbReference type="EMBL" id="JBHTLU010000015">
    <property type="protein sequence ID" value="MFD1221241.1"/>
    <property type="molecule type" value="Genomic_DNA"/>
</dbReference>
<accession>A0ABW3UKZ5</accession>
<dbReference type="PANTHER" id="PTHR11113">
    <property type="entry name" value="N-ACETYLGLUCOSAMINE-6-PHOSPHATE DEACETYLASE"/>
    <property type="match status" value="1"/>
</dbReference>
<feature type="domain" description="Amidohydrolase-related" evidence="5">
    <location>
        <begin position="47"/>
        <end position="367"/>
    </location>
</feature>
<dbReference type="PANTHER" id="PTHR11113:SF14">
    <property type="entry name" value="N-ACETYLGLUCOSAMINE-6-PHOSPHATE DEACETYLASE"/>
    <property type="match status" value="1"/>
</dbReference>
<evidence type="ECO:0000313" key="7">
    <source>
        <dbReference type="Proteomes" id="UP001597180"/>
    </source>
</evidence>
<dbReference type="Proteomes" id="UP001597180">
    <property type="component" value="Unassembled WGS sequence"/>
</dbReference>
<evidence type="ECO:0000256" key="2">
    <source>
        <dbReference type="ARBA" id="ARBA00022723"/>
    </source>
</evidence>
<protein>
    <submittedName>
        <fullName evidence="6">N-acetylglucosamine-6-phosphate deacetylase</fullName>
        <ecNumber evidence="6">3.5.1.25</ecNumber>
    </submittedName>
</protein>
<evidence type="ECO:0000256" key="4">
    <source>
        <dbReference type="PIRNR" id="PIRNR038994"/>
    </source>
</evidence>
<evidence type="ECO:0000256" key="3">
    <source>
        <dbReference type="ARBA" id="ARBA00022801"/>
    </source>
</evidence>
<dbReference type="GO" id="GO:0008448">
    <property type="term" value="F:N-acetylglucosamine-6-phosphate deacetylase activity"/>
    <property type="evidence" value="ECO:0007669"/>
    <property type="project" value="UniProtKB-EC"/>
</dbReference>
<dbReference type="InterPro" id="IPR032466">
    <property type="entry name" value="Metal_Hydrolase"/>
</dbReference>
<dbReference type="InterPro" id="IPR006680">
    <property type="entry name" value="Amidohydro-rel"/>
</dbReference>
<comment type="caution">
    <text evidence="6">The sequence shown here is derived from an EMBL/GenBank/DDBJ whole genome shotgun (WGS) entry which is preliminary data.</text>
</comment>
<reference evidence="7" key="1">
    <citation type="journal article" date="2019" name="Int. J. Syst. Evol. Microbiol.">
        <title>The Global Catalogue of Microorganisms (GCM) 10K type strain sequencing project: providing services to taxonomists for standard genome sequencing and annotation.</title>
        <authorList>
            <consortium name="The Broad Institute Genomics Platform"/>
            <consortium name="The Broad Institute Genome Sequencing Center for Infectious Disease"/>
            <person name="Wu L."/>
            <person name="Ma J."/>
        </authorList>
    </citation>
    <scope>NUCLEOTIDE SEQUENCE [LARGE SCALE GENOMIC DNA]</scope>
    <source>
        <strain evidence="7">CCUG 53270</strain>
    </source>
</reference>
<dbReference type="PIRSF" id="PIRSF038994">
    <property type="entry name" value="NagA"/>
    <property type="match status" value="1"/>
</dbReference>
<evidence type="ECO:0000313" key="6">
    <source>
        <dbReference type="EMBL" id="MFD1221241.1"/>
    </source>
</evidence>
<dbReference type="Gene3D" id="3.20.20.140">
    <property type="entry name" value="Metal-dependent hydrolases"/>
    <property type="match status" value="1"/>
</dbReference>
<dbReference type="SUPFAM" id="SSF51556">
    <property type="entry name" value="Metallo-dependent hydrolases"/>
    <property type="match status" value="1"/>
</dbReference>
<dbReference type="Pfam" id="PF01979">
    <property type="entry name" value="Amidohydro_1"/>
    <property type="match status" value="1"/>
</dbReference>
<proteinExistence type="inferred from homology"/>
<organism evidence="6 7">
    <name type="scientific">Paenibacillus vulneris</name>
    <dbReference type="NCBI Taxonomy" id="1133364"/>
    <lineage>
        <taxon>Bacteria</taxon>
        <taxon>Bacillati</taxon>
        <taxon>Bacillota</taxon>
        <taxon>Bacilli</taxon>
        <taxon>Bacillales</taxon>
        <taxon>Paenibacillaceae</taxon>
        <taxon>Paenibacillus</taxon>
    </lineage>
</organism>
<keyword evidence="2" id="KW-0479">Metal-binding</keyword>
<evidence type="ECO:0000256" key="1">
    <source>
        <dbReference type="ARBA" id="ARBA00010716"/>
    </source>
</evidence>
<name>A0ABW3UKZ5_9BACL</name>
<dbReference type="InterPro" id="IPR003764">
    <property type="entry name" value="GlcNAc_6-P_deAcase"/>
</dbReference>